<gene>
    <name evidence="1" type="ORF">NLS_LOCUS632</name>
</gene>
<dbReference type="Proteomes" id="UP000277928">
    <property type="component" value="Unassembled WGS sequence"/>
</dbReference>
<reference evidence="1 2" key="1">
    <citation type="submission" date="2018-08" db="EMBL/GenBank/DDBJ databases">
        <authorList>
            <person name="Laetsch R D."/>
            <person name="Stevens L."/>
            <person name="Kumar S."/>
            <person name="Blaxter L. M."/>
        </authorList>
    </citation>
    <scope>NUCLEOTIDE SEQUENCE [LARGE SCALE GENOMIC DNA]</scope>
</reference>
<keyword evidence="2" id="KW-1185">Reference proteome</keyword>
<proteinExistence type="predicted"/>
<dbReference type="EMBL" id="UYRX01000016">
    <property type="protein sequence ID" value="VDK68999.1"/>
    <property type="molecule type" value="Genomic_DNA"/>
</dbReference>
<dbReference type="AlphaFoldDB" id="A0A3P6SAZ7"/>
<evidence type="ECO:0000313" key="1">
    <source>
        <dbReference type="EMBL" id="VDK68999.1"/>
    </source>
</evidence>
<sequence>MDESSNNFNIMMIFCTERSKMAYHKTTLDVVEVRGMQYEKWQPRIRRIESDTNRSHNFKDFILLILV</sequence>
<name>A0A3P6SAZ7_LITSI</name>
<protein>
    <submittedName>
        <fullName evidence="1">Uncharacterized protein</fullName>
    </submittedName>
</protein>
<organism evidence="1 2">
    <name type="scientific">Litomosoides sigmodontis</name>
    <name type="common">Filarial nematode worm</name>
    <dbReference type="NCBI Taxonomy" id="42156"/>
    <lineage>
        <taxon>Eukaryota</taxon>
        <taxon>Metazoa</taxon>
        <taxon>Ecdysozoa</taxon>
        <taxon>Nematoda</taxon>
        <taxon>Chromadorea</taxon>
        <taxon>Rhabditida</taxon>
        <taxon>Spirurina</taxon>
        <taxon>Spiruromorpha</taxon>
        <taxon>Filarioidea</taxon>
        <taxon>Onchocercidae</taxon>
        <taxon>Litomosoides</taxon>
    </lineage>
</organism>
<evidence type="ECO:0000313" key="2">
    <source>
        <dbReference type="Proteomes" id="UP000277928"/>
    </source>
</evidence>
<accession>A0A3P6SAZ7</accession>